<protein>
    <submittedName>
        <fullName evidence="3">Uncharacterized protein</fullName>
    </submittedName>
</protein>
<keyword evidence="4" id="KW-1185">Reference proteome</keyword>
<reference evidence="3 4" key="1">
    <citation type="submission" date="2020-08" db="EMBL/GenBank/DDBJ databases">
        <title>Sequencing the genomes of 1000 actinobacteria strains.</title>
        <authorList>
            <person name="Klenk H.-P."/>
        </authorList>
    </citation>
    <scope>NUCLEOTIDE SEQUENCE [LARGE SCALE GENOMIC DNA]</scope>
    <source>
        <strain evidence="3 4">DSM 105498</strain>
    </source>
</reference>
<proteinExistence type="predicted"/>
<dbReference type="Proteomes" id="UP000589626">
    <property type="component" value="Unassembled WGS sequence"/>
</dbReference>
<feature type="transmembrane region" description="Helical" evidence="2">
    <location>
        <begin position="49"/>
        <end position="67"/>
    </location>
</feature>
<dbReference type="AlphaFoldDB" id="A0A7W4VY99"/>
<dbReference type="EMBL" id="JACHWR010000002">
    <property type="protein sequence ID" value="MBB3043920.1"/>
    <property type="molecule type" value="Genomic_DNA"/>
</dbReference>
<feature type="region of interest" description="Disordered" evidence="1">
    <location>
        <begin position="1"/>
        <end position="42"/>
    </location>
</feature>
<accession>A0A7W4VY99</accession>
<dbReference type="RefSeq" id="WP_183593675.1">
    <property type="nucleotide sequence ID" value="NZ_JACHWR010000002.1"/>
</dbReference>
<gene>
    <name evidence="3" type="ORF">FHU40_003738</name>
</gene>
<evidence type="ECO:0000256" key="1">
    <source>
        <dbReference type="SAM" id="MobiDB-lite"/>
    </source>
</evidence>
<keyword evidence="2" id="KW-0812">Transmembrane</keyword>
<organism evidence="3 4">
    <name type="scientific">Nocardioides soli</name>
    <dbReference type="NCBI Taxonomy" id="1036020"/>
    <lineage>
        <taxon>Bacteria</taxon>
        <taxon>Bacillati</taxon>
        <taxon>Actinomycetota</taxon>
        <taxon>Actinomycetes</taxon>
        <taxon>Propionibacteriales</taxon>
        <taxon>Nocardioidaceae</taxon>
        <taxon>Nocardioides</taxon>
    </lineage>
</organism>
<evidence type="ECO:0000256" key="2">
    <source>
        <dbReference type="SAM" id="Phobius"/>
    </source>
</evidence>
<comment type="caution">
    <text evidence="3">The sequence shown here is derived from an EMBL/GenBank/DDBJ whole genome shotgun (WGS) entry which is preliminary data.</text>
</comment>
<name>A0A7W4VY99_9ACTN</name>
<sequence length="82" mass="8352">MGSWIQGPAEKYGGSFISNKPQQSDDARELAPAAGPAGKQSPFSPSHPLFWFGVVAAASVGLMAYSTSVRVGPASASVSLGK</sequence>
<evidence type="ECO:0000313" key="3">
    <source>
        <dbReference type="EMBL" id="MBB3043920.1"/>
    </source>
</evidence>
<keyword evidence="2" id="KW-0472">Membrane</keyword>
<evidence type="ECO:0000313" key="4">
    <source>
        <dbReference type="Proteomes" id="UP000589626"/>
    </source>
</evidence>
<keyword evidence="2" id="KW-1133">Transmembrane helix</keyword>